<evidence type="ECO:0000256" key="1">
    <source>
        <dbReference type="SAM" id="Phobius"/>
    </source>
</evidence>
<name>A0ABX3XX61_STRPT</name>
<dbReference type="Proteomes" id="UP000194225">
    <property type="component" value="Unassembled WGS sequence"/>
</dbReference>
<feature type="transmembrane region" description="Helical" evidence="1">
    <location>
        <begin position="513"/>
        <end position="534"/>
    </location>
</feature>
<evidence type="ECO:0000313" key="3">
    <source>
        <dbReference type="Proteomes" id="UP000194225"/>
    </source>
</evidence>
<protein>
    <submittedName>
        <fullName evidence="2">Uncharacterized protein</fullName>
    </submittedName>
</protein>
<keyword evidence="3" id="KW-1185">Reference proteome</keyword>
<keyword evidence="1" id="KW-1133">Transmembrane helix</keyword>
<sequence>MDSDGEERSRFIRDAYDAVPAIGHGRRWYDLPYRGLSALSRSWLGQRFPLSWRQALNFGVNYLIPFDEHRRNIAWSRDDSSRNLTVPDAEVVENPAIWLVEFFPPSEFERLKRSLRRNSWDRRRVWSGIGQGNQEYLERSRGNSGSSWWRLGEVHSATASWYHPDGVTRRLPWRFSSIELTAIQIGGGLTAVVAWFRMSSAGSSCVNSVWHGPHEPRMVMRPGRPRAENRLWAGLGVTQQERASLHDAARAWLAEHCPGWFEAKSVPQPTIDLMLLREFDPTDPQADASQMRDPLRALGVTKSEFRHWVSDDFPRMLLESVDEGLCPALRNCSTLWGGVPQITSEIGDLQFHGGANPSGLAGYVAMRINGLAVLLGVSHMIDAMSQERASLRDRARNRHGRFSGKRLALLRDDFLTASLDLASVERDVRLRNASHSSFEEEAEVVVRDSPALEERLRLAGRDAREPQGLNALIRRNQENLLAELLEADKGYREILAAVASMGASIDTFRMGRIALFVAAVSLLVSAVALSLASYSEETVISRLWQYLTE</sequence>
<reference evidence="2 3" key="1">
    <citation type="submission" date="2016-09" db="EMBL/GenBank/DDBJ databases">
        <title>Streptomyces platensis DSM40041, a candidate organism with high potential of specific P450 cytochromes.</title>
        <authorList>
            <person name="Grumaz C."/>
            <person name="Vainshtein Y."/>
            <person name="Kirstahler P."/>
            <person name="Sohn K."/>
        </authorList>
    </citation>
    <scope>NUCLEOTIDE SEQUENCE [LARGE SCALE GENOMIC DNA]</scope>
    <source>
        <strain evidence="2 3">DSM 40041</strain>
    </source>
</reference>
<evidence type="ECO:0000313" key="2">
    <source>
        <dbReference type="EMBL" id="OSY45247.1"/>
    </source>
</evidence>
<gene>
    <name evidence="2" type="ORF">BG653_03217</name>
</gene>
<organism evidence="2 3">
    <name type="scientific">Streptomyces platensis</name>
    <dbReference type="NCBI Taxonomy" id="58346"/>
    <lineage>
        <taxon>Bacteria</taxon>
        <taxon>Bacillati</taxon>
        <taxon>Actinomycetota</taxon>
        <taxon>Actinomycetes</taxon>
        <taxon>Kitasatosporales</taxon>
        <taxon>Streptomycetaceae</taxon>
        <taxon>Streptomyces</taxon>
    </lineage>
</organism>
<keyword evidence="1" id="KW-0472">Membrane</keyword>
<dbReference type="EMBL" id="MIGA01000019">
    <property type="protein sequence ID" value="OSY45247.1"/>
    <property type="molecule type" value="Genomic_DNA"/>
</dbReference>
<keyword evidence="1" id="KW-0812">Transmembrane</keyword>
<proteinExistence type="predicted"/>
<comment type="caution">
    <text evidence="2">The sequence shown here is derived from an EMBL/GenBank/DDBJ whole genome shotgun (WGS) entry which is preliminary data.</text>
</comment>
<accession>A0ABX3XX61</accession>